<feature type="transmembrane region" description="Helical" evidence="1">
    <location>
        <begin position="464"/>
        <end position="485"/>
    </location>
</feature>
<keyword evidence="1" id="KW-0472">Membrane</keyword>
<feature type="transmembrane region" description="Helical" evidence="1">
    <location>
        <begin position="310"/>
        <end position="333"/>
    </location>
</feature>
<proteinExistence type="predicted"/>
<gene>
    <name evidence="3" type="ORF">ABID37_004980</name>
</gene>
<sequence length="497" mass="51715">MLEAFAHLLTSSAFFVMAAGVLVGIAVGILPGITTGMMMALVLPFTYGMSSTDAVVLLIGIYVGGVSGGLVTATLMRMPGEPNAIMTCLDGYPLAKAGHPGRALGLGNAGSIVGGAISWVALVLIAQPLSRVAIVFGPWEQFALVCAALVMIVSLSGKSLLKGLIAAMLGMLLAMPGIDPSSGLQRLTFGAGWLTAGLDILPVMIGMFALSQIIADTLHLETNQAVIRSSMRGILISLHDYVRHGRNMLRSSLIGIGIGILPGVGASVSSIVAYTTAKKVSKEPEKFGKGSEEAIVAAESANNATTGGTLIPVLTLGIPGGLADAVLLSALILHNLQPGPMLYVRSPEIVNTILATHLVAHVMMFSLMTVGVLLFARLMTISRAWIFPAVLVICVVSTFALNNRPADIWVMLAFGVVGYALEYVKAPLAPLLIGFLLAPLAEAQLRTGLMASGGDFLAIFDRPIAVAFLLVGIAMLAWPPVAAAIRRHRQEQPLAGS</sequence>
<organism evidence="3 4">
    <name type="scientific">Aquamicrobium terrae</name>
    <dbReference type="NCBI Taxonomy" id="1324945"/>
    <lineage>
        <taxon>Bacteria</taxon>
        <taxon>Pseudomonadati</taxon>
        <taxon>Pseudomonadota</taxon>
        <taxon>Alphaproteobacteria</taxon>
        <taxon>Hyphomicrobiales</taxon>
        <taxon>Phyllobacteriaceae</taxon>
        <taxon>Aquamicrobium</taxon>
    </lineage>
</organism>
<feature type="transmembrane region" description="Helical" evidence="1">
    <location>
        <begin position="12"/>
        <end position="34"/>
    </location>
</feature>
<dbReference type="EMBL" id="JBEPML010000028">
    <property type="protein sequence ID" value="MET3794740.1"/>
    <property type="molecule type" value="Genomic_DNA"/>
</dbReference>
<comment type="caution">
    <text evidence="3">The sequence shown here is derived from an EMBL/GenBank/DDBJ whole genome shotgun (WGS) entry which is preliminary data.</text>
</comment>
<dbReference type="InterPro" id="IPR002823">
    <property type="entry name" value="DUF112_TM"/>
</dbReference>
<feature type="transmembrane region" description="Helical" evidence="1">
    <location>
        <begin position="54"/>
        <end position="76"/>
    </location>
</feature>
<dbReference type="PANTHER" id="PTHR35342">
    <property type="entry name" value="TRICARBOXYLIC TRANSPORT PROTEIN"/>
    <property type="match status" value="1"/>
</dbReference>
<feature type="transmembrane region" description="Helical" evidence="1">
    <location>
        <begin position="354"/>
        <end position="376"/>
    </location>
</feature>
<evidence type="ECO:0000259" key="2">
    <source>
        <dbReference type="Pfam" id="PF01970"/>
    </source>
</evidence>
<evidence type="ECO:0000313" key="4">
    <source>
        <dbReference type="Proteomes" id="UP001549076"/>
    </source>
</evidence>
<feature type="transmembrane region" description="Helical" evidence="1">
    <location>
        <begin position="408"/>
        <end position="426"/>
    </location>
</feature>
<name>A0ABV2N7D5_9HYPH</name>
<dbReference type="RefSeq" id="WP_354199651.1">
    <property type="nucleotide sequence ID" value="NZ_JBEPML010000028.1"/>
</dbReference>
<feature type="transmembrane region" description="Helical" evidence="1">
    <location>
        <begin position="103"/>
        <end position="126"/>
    </location>
</feature>
<keyword evidence="4" id="KW-1185">Reference proteome</keyword>
<feature type="transmembrane region" description="Helical" evidence="1">
    <location>
        <begin position="190"/>
        <end position="210"/>
    </location>
</feature>
<dbReference type="Pfam" id="PF01970">
    <property type="entry name" value="TctA"/>
    <property type="match status" value="1"/>
</dbReference>
<dbReference type="Proteomes" id="UP001549076">
    <property type="component" value="Unassembled WGS sequence"/>
</dbReference>
<feature type="transmembrane region" description="Helical" evidence="1">
    <location>
        <begin position="132"/>
        <end position="153"/>
    </location>
</feature>
<protein>
    <submittedName>
        <fullName evidence="3">Tricarboxylic transport membrane protein</fullName>
    </submittedName>
</protein>
<accession>A0ABV2N7D5</accession>
<reference evidence="3 4" key="1">
    <citation type="submission" date="2024-06" db="EMBL/GenBank/DDBJ databases">
        <title>Genomic Encyclopedia of Type Strains, Phase IV (KMG-IV): sequencing the most valuable type-strain genomes for metagenomic binning, comparative biology and taxonomic classification.</title>
        <authorList>
            <person name="Goeker M."/>
        </authorList>
    </citation>
    <scope>NUCLEOTIDE SEQUENCE [LARGE SCALE GENOMIC DNA]</scope>
    <source>
        <strain evidence="3 4">DSM 27865</strain>
    </source>
</reference>
<feature type="transmembrane region" description="Helical" evidence="1">
    <location>
        <begin position="160"/>
        <end position="178"/>
    </location>
</feature>
<feature type="transmembrane region" description="Helical" evidence="1">
    <location>
        <begin position="382"/>
        <end position="401"/>
    </location>
</feature>
<feature type="transmembrane region" description="Helical" evidence="1">
    <location>
        <begin position="253"/>
        <end position="274"/>
    </location>
</feature>
<keyword evidence="1" id="KW-0812">Transmembrane</keyword>
<evidence type="ECO:0000313" key="3">
    <source>
        <dbReference type="EMBL" id="MET3794740.1"/>
    </source>
</evidence>
<evidence type="ECO:0000256" key="1">
    <source>
        <dbReference type="SAM" id="Phobius"/>
    </source>
</evidence>
<keyword evidence="1" id="KW-1133">Transmembrane helix</keyword>
<feature type="domain" description="DUF112" evidence="2">
    <location>
        <begin position="15"/>
        <end position="432"/>
    </location>
</feature>
<dbReference type="PANTHER" id="PTHR35342:SF5">
    <property type="entry name" value="TRICARBOXYLIC TRANSPORT PROTEIN"/>
    <property type="match status" value="1"/>
</dbReference>